<proteinExistence type="predicted"/>
<keyword evidence="2" id="KW-1185">Reference proteome</keyword>
<reference evidence="2" key="1">
    <citation type="journal article" date="2019" name="Int. J. Syst. Evol. Microbiol.">
        <title>The Global Catalogue of Microorganisms (GCM) 10K type strain sequencing project: providing services to taxonomists for standard genome sequencing and annotation.</title>
        <authorList>
            <consortium name="The Broad Institute Genomics Platform"/>
            <consortium name="The Broad Institute Genome Sequencing Center for Infectious Disease"/>
            <person name="Wu L."/>
            <person name="Ma J."/>
        </authorList>
    </citation>
    <scope>NUCLEOTIDE SEQUENCE [LARGE SCALE GENOMIC DNA]</scope>
    <source>
        <strain evidence="2">CGMCC 1.12376</strain>
    </source>
</reference>
<dbReference type="EMBL" id="JBHUDE010000096">
    <property type="protein sequence ID" value="MFD1608462.1"/>
    <property type="molecule type" value="Genomic_DNA"/>
</dbReference>
<evidence type="ECO:0000313" key="2">
    <source>
        <dbReference type="Proteomes" id="UP001597221"/>
    </source>
</evidence>
<dbReference type="Proteomes" id="UP001597221">
    <property type="component" value="Unassembled WGS sequence"/>
</dbReference>
<comment type="caution">
    <text evidence="1">The sequence shown here is derived from an EMBL/GenBank/DDBJ whole genome shotgun (WGS) entry which is preliminary data.</text>
</comment>
<evidence type="ECO:0000313" key="1">
    <source>
        <dbReference type="EMBL" id="MFD1608462.1"/>
    </source>
</evidence>
<accession>A0ABW4HTT7</accession>
<protein>
    <submittedName>
        <fullName evidence="1">Uncharacterized protein</fullName>
    </submittedName>
</protein>
<name>A0ABW4HTT7_9BACI</name>
<sequence length="54" mass="5861">MFEVSGSFSAGFEGLSISINAGNGWHQYAIVEAVRMPSKTMGAYGVYYSAGHYY</sequence>
<organism evidence="1 2">
    <name type="scientific">Oceanobacillus luteolus</name>
    <dbReference type="NCBI Taxonomy" id="1274358"/>
    <lineage>
        <taxon>Bacteria</taxon>
        <taxon>Bacillati</taxon>
        <taxon>Bacillota</taxon>
        <taxon>Bacilli</taxon>
        <taxon>Bacillales</taxon>
        <taxon>Bacillaceae</taxon>
        <taxon>Oceanobacillus</taxon>
    </lineage>
</organism>
<gene>
    <name evidence="1" type="ORF">ACFSBH_12490</name>
</gene>